<gene>
    <name evidence="1" type="ORF">JBP901_gp118</name>
</gene>
<dbReference type="Proteomes" id="UP000033000">
    <property type="component" value="Segment"/>
</dbReference>
<proteinExistence type="predicted"/>
<sequence>MVIELKTISYYELNDIMQEMERRGFMSKREFWQDYACEFGVNRGAIAWFGFDYYEYTDKEEMYKVYFAEVKRMLGLPEKTDGIMVKTDW</sequence>
<dbReference type="EMBL" id="KJ676859">
    <property type="protein sequence ID" value="AID17830.1"/>
    <property type="molecule type" value="Genomic_DNA"/>
</dbReference>
<dbReference type="OrthoDB" id="19295at10239"/>
<name>A0A0E3DEM3_9CAUD</name>
<organism evidence="1 2">
    <name type="scientific">Bacillus phage JBP901</name>
    <dbReference type="NCBI Taxonomy" id="1498212"/>
    <lineage>
        <taxon>Viruses</taxon>
        <taxon>Duplodnaviria</taxon>
        <taxon>Heunggongvirae</taxon>
        <taxon>Uroviricota</taxon>
        <taxon>Caudoviricetes</taxon>
        <taxon>Herelleviridae</taxon>
        <taxon>Bastillevirinae</taxon>
        <taxon>Caeruleovirus</taxon>
        <taxon>Caeruleovirus JBP901</taxon>
    </lineage>
</organism>
<dbReference type="GeneID" id="24723097"/>
<accession>A0A0E3DEM3</accession>
<keyword evidence="2" id="KW-1185">Reference proteome</keyword>
<evidence type="ECO:0000313" key="1">
    <source>
        <dbReference type="EMBL" id="AID17830.1"/>
    </source>
</evidence>
<protein>
    <submittedName>
        <fullName evidence="1">Uncharacterized protein</fullName>
    </submittedName>
</protein>
<evidence type="ECO:0000313" key="2">
    <source>
        <dbReference type="Proteomes" id="UP000033000"/>
    </source>
</evidence>
<reference evidence="1 2" key="1">
    <citation type="journal article" date="2015" name="Arch. Virol.">
        <title>Complete genome sequence and phylogenetic position of the Bacillus cereus group phage JBP901.</title>
        <authorList>
            <person name="Asare P.T."/>
            <person name="Ryu S."/>
            <person name="Kim K.P."/>
        </authorList>
    </citation>
    <scope>NUCLEOTIDE SEQUENCE [LARGE SCALE GENOMIC DNA]</scope>
</reference>
<dbReference type="RefSeq" id="YP_009149156.1">
    <property type="nucleotide sequence ID" value="NC_027352.1"/>
</dbReference>
<dbReference type="KEGG" id="vg:24723097"/>